<feature type="chain" id="PRO_5008603407" description="Glucose-methanol-choline oxidoreductase N-terminal domain-containing protein" evidence="4">
    <location>
        <begin position="20"/>
        <end position="870"/>
    </location>
</feature>
<dbReference type="OMA" id="FLCEGCI"/>
<evidence type="ECO:0000256" key="3">
    <source>
        <dbReference type="SAM" id="MobiDB-lite"/>
    </source>
</evidence>
<proteinExistence type="inferred from homology"/>
<evidence type="ECO:0000313" key="8">
    <source>
        <dbReference type="Proteomes" id="UP000091967"/>
    </source>
</evidence>
<dbReference type="InterPro" id="IPR007867">
    <property type="entry name" value="GMC_OxRtase_C"/>
</dbReference>
<keyword evidence="2" id="KW-0274">FAD</keyword>
<dbReference type="GO" id="GO:0050660">
    <property type="term" value="F:flavin adenine dinucleotide binding"/>
    <property type="evidence" value="ECO:0007669"/>
    <property type="project" value="InterPro"/>
</dbReference>
<feature type="domain" description="Glucose-methanol-choline oxidoreductase N-terminal" evidence="6">
    <location>
        <begin position="484"/>
        <end position="498"/>
    </location>
</feature>
<feature type="region of interest" description="Disordered" evidence="3">
    <location>
        <begin position="747"/>
        <end position="870"/>
    </location>
</feature>
<dbReference type="Pfam" id="PF16010">
    <property type="entry name" value="CDH-cyt"/>
    <property type="match status" value="1"/>
</dbReference>
<feature type="compositionally biased region" description="Low complexity" evidence="3">
    <location>
        <begin position="830"/>
        <end position="840"/>
    </location>
</feature>
<dbReference type="AlphaFoldDB" id="A0A1B8AX26"/>
<comment type="similarity">
    <text evidence="1 2">Belongs to the GMC oxidoreductase family.</text>
</comment>
<dbReference type="SUPFAM" id="SSF51905">
    <property type="entry name" value="FAD/NAD(P)-binding domain"/>
    <property type="match status" value="1"/>
</dbReference>
<feature type="compositionally biased region" description="Pro residues" evidence="3">
    <location>
        <begin position="811"/>
        <end position="829"/>
    </location>
</feature>
<feature type="compositionally biased region" description="Polar residues" evidence="3">
    <location>
        <begin position="767"/>
        <end position="788"/>
    </location>
</feature>
<dbReference type="EMBL" id="LYXU01000002">
    <property type="protein sequence ID" value="OBS25048.1"/>
    <property type="molecule type" value="Genomic_DNA"/>
</dbReference>
<dbReference type="Pfam" id="PF00732">
    <property type="entry name" value="GMC_oxred_N"/>
    <property type="match status" value="1"/>
</dbReference>
<reference evidence="7 8" key="1">
    <citation type="submission" date="2016-06" db="EMBL/GenBank/DDBJ databases">
        <title>Living apart together: crosstalk between the core and supernumerary genomes in a fungal plant pathogen.</title>
        <authorList>
            <person name="Vanheule A."/>
            <person name="Audenaert K."/>
            <person name="Warris S."/>
            <person name="Van De Geest H."/>
            <person name="Schijlen E."/>
            <person name="Hofte M."/>
            <person name="De Saeger S."/>
            <person name="Haesaert G."/>
            <person name="Waalwijk C."/>
            <person name="Van Der Lee T."/>
        </authorList>
    </citation>
    <scope>NUCLEOTIDE SEQUENCE [LARGE SCALE GENOMIC DNA]</scope>
    <source>
        <strain evidence="7 8">2516</strain>
    </source>
</reference>
<evidence type="ECO:0000259" key="5">
    <source>
        <dbReference type="PROSITE" id="PS00623"/>
    </source>
</evidence>
<protein>
    <recommendedName>
        <fullName evidence="5 6">Glucose-methanol-choline oxidoreductase N-terminal domain-containing protein</fullName>
    </recommendedName>
</protein>
<evidence type="ECO:0000256" key="1">
    <source>
        <dbReference type="ARBA" id="ARBA00010790"/>
    </source>
</evidence>
<dbReference type="GO" id="GO:0016614">
    <property type="term" value="F:oxidoreductase activity, acting on CH-OH group of donors"/>
    <property type="evidence" value="ECO:0007669"/>
    <property type="project" value="InterPro"/>
</dbReference>
<gene>
    <name evidence="7" type="ORF">FPOA_05584</name>
</gene>
<evidence type="ECO:0000259" key="6">
    <source>
        <dbReference type="PROSITE" id="PS00624"/>
    </source>
</evidence>
<dbReference type="InterPro" id="IPR015920">
    <property type="entry name" value="Cellobiose_DH-like_cyt"/>
</dbReference>
<organism evidence="7 8">
    <name type="scientific">Fusarium poae</name>
    <dbReference type="NCBI Taxonomy" id="36050"/>
    <lineage>
        <taxon>Eukaryota</taxon>
        <taxon>Fungi</taxon>
        <taxon>Dikarya</taxon>
        <taxon>Ascomycota</taxon>
        <taxon>Pezizomycotina</taxon>
        <taxon>Sordariomycetes</taxon>
        <taxon>Hypocreomycetidae</taxon>
        <taxon>Hypocreales</taxon>
        <taxon>Nectriaceae</taxon>
        <taxon>Fusarium</taxon>
    </lineage>
</organism>
<dbReference type="InterPro" id="IPR053208">
    <property type="entry name" value="GMC_Oxidoreductase_CD"/>
</dbReference>
<keyword evidence="2" id="KW-0285">Flavoprotein</keyword>
<evidence type="ECO:0000313" key="7">
    <source>
        <dbReference type="EMBL" id="OBS25048.1"/>
    </source>
</evidence>
<dbReference type="Gene3D" id="2.60.40.1210">
    <property type="entry name" value="Cellobiose dehydrogenase, cytochrome domain"/>
    <property type="match status" value="1"/>
</dbReference>
<dbReference type="PROSITE" id="PS00623">
    <property type="entry name" value="GMC_OXRED_1"/>
    <property type="match status" value="1"/>
</dbReference>
<evidence type="ECO:0000256" key="4">
    <source>
        <dbReference type="SAM" id="SignalP"/>
    </source>
</evidence>
<name>A0A1B8AX26_FUSPO</name>
<dbReference type="SUPFAM" id="SSF49344">
    <property type="entry name" value="CBD9-like"/>
    <property type="match status" value="1"/>
</dbReference>
<accession>A0A1B8AX26</accession>
<feature type="domain" description="Glucose-methanol-choline oxidoreductase N-terminal" evidence="5">
    <location>
        <begin position="317"/>
        <end position="340"/>
    </location>
</feature>
<dbReference type="InterPro" id="IPR000172">
    <property type="entry name" value="GMC_OxRdtase_N"/>
</dbReference>
<keyword evidence="8" id="KW-1185">Reference proteome</keyword>
<comment type="caution">
    <text evidence="7">The sequence shown here is derived from an EMBL/GenBank/DDBJ whole genome shotgun (WGS) entry which is preliminary data.</text>
</comment>
<dbReference type="STRING" id="36050.A0A1B8AX26"/>
<dbReference type="PANTHER" id="PTHR47190:SF4">
    <property type="entry name" value="DEHYDROGENASE, PUTATIVE-RELATED"/>
    <property type="match status" value="1"/>
</dbReference>
<dbReference type="SUPFAM" id="SSF54373">
    <property type="entry name" value="FAD-linked reductases, C-terminal domain"/>
    <property type="match status" value="1"/>
</dbReference>
<feature type="signal peptide" evidence="4">
    <location>
        <begin position="1"/>
        <end position="19"/>
    </location>
</feature>
<dbReference type="Gene3D" id="3.30.410.10">
    <property type="entry name" value="Cholesterol Oxidase, domain 2"/>
    <property type="match status" value="1"/>
</dbReference>
<dbReference type="PANTHER" id="PTHR47190">
    <property type="entry name" value="DEHYDROGENASE, PUTATIVE-RELATED"/>
    <property type="match status" value="1"/>
</dbReference>
<dbReference type="PROSITE" id="PS00624">
    <property type="entry name" value="GMC_OXRED_2"/>
    <property type="match status" value="1"/>
</dbReference>
<dbReference type="Pfam" id="PF05199">
    <property type="entry name" value="GMC_oxred_C"/>
    <property type="match status" value="1"/>
</dbReference>
<keyword evidence="4" id="KW-0732">Signal</keyword>
<dbReference type="Gene3D" id="3.50.50.60">
    <property type="entry name" value="FAD/NAD(P)-binding domain"/>
    <property type="match status" value="1"/>
</dbReference>
<dbReference type="CDD" id="cd09630">
    <property type="entry name" value="CDH_like_cytochrome"/>
    <property type="match status" value="1"/>
</dbReference>
<sequence>MRFSTLLSSAALMFQAVSAASEEYKDADTGITFQQFVDKSSKFTFGIAMPETPSTDFIGQIIAPISEGYASLSMGSTMSKKLLIVAWPNEGKVLTSVRQASGYTNPDVLDDDTVKIKPIEKGVKVGADSFTFTFLCEGCIKTDGTTFKASDANAVMAFAFSTTALDDPTDASGALNYHGAGFGGFSVDAGSSQSADYETWAAMASDGSATPGSGSGSDGSAPSTGNFTTVVSNMTYDYIVVGGGASGLIVAERLLESQKSVLLLERGKASFYSTGGKAVMNWNDTTTQYDVPAMAYHLTNSVIDTSEYCTDTASMAGCILGGGTAVNAQMFVRPQRADFDDKWPAGWKYDDVEAAASRLWERTPGTLSPTKDGKLVDQSAYTILSQFFSGNGFSEIDAIAQPDKKKAVFTHPPMMITDGQRAGPVRDYLPLAQANPNFKLMLESKVMRVVREGKEITGVEIQSGPSTRQIIKVKTGGAVVLAAGALSTPRLLVNSGIGPAKQIETVASGSQRLTMPPKNQWIDLPVGENLKDHPIFTVKVKTKSPMAALPDTAFTAPSQEDVDLYAQGTGLLAQSGQRFIFWDSVKGSDGVERYVQGTCAPAGDNALKLKVYLTHGSTSSGALEVTSSGATKLIGEPYLNDAADKAAVKTFMQKLIDMTSKPNSTISIANNATAESLMAEYVSGSHFVGSAIMGTENDGSSVVDTDTKVWGTDNLYVVDASIHRDLPTGNTQAIVMVVAEHAASKILNGGSGSSSPVVPPTTGDNGNGSSPVETPVSGNSPTTPTGSVETPVPTSVIPPTYGGDNSNNNPGFPPGSPPAFPPAFTPAFPPAFGNGPSAPSEPVETPVKKPSSKCRRSLRQRQRRRMQLRS</sequence>
<feature type="compositionally biased region" description="Basic residues" evidence="3">
    <location>
        <begin position="850"/>
        <end position="870"/>
    </location>
</feature>
<evidence type="ECO:0000256" key="2">
    <source>
        <dbReference type="RuleBase" id="RU003968"/>
    </source>
</evidence>
<feature type="compositionally biased region" description="Low complexity" evidence="3">
    <location>
        <begin position="753"/>
        <end position="763"/>
    </location>
</feature>
<dbReference type="Proteomes" id="UP000091967">
    <property type="component" value="Unassembled WGS sequence"/>
</dbReference>
<dbReference type="InterPro" id="IPR036188">
    <property type="entry name" value="FAD/NAD-bd_sf"/>
</dbReference>